<proteinExistence type="predicted"/>
<gene>
    <name evidence="2" type="ORF">E8A74_01805</name>
</gene>
<feature type="transmembrane region" description="Helical" evidence="1">
    <location>
        <begin position="51"/>
        <end position="72"/>
    </location>
</feature>
<evidence type="ECO:0000313" key="3">
    <source>
        <dbReference type="Proteomes" id="UP000309215"/>
    </source>
</evidence>
<feature type="transmembrane region" description="Helical" evidence="1">
    <location>
        <begin position="79"/>
        <end position="100"/>
    </location>
</feature>
<evidence type="ECO:0000256" key="1">
    <source>
        <dbReference type="SAM" id="Phobius"/>
    </source>
</evidence>
<name>A0A4U1JKK4_9BACT</name>
<organism evidence="2 3">
    <name type="scientific">Polyangium fumosum</name>
    <dbReference type="NCBI Taxonomy" id="889272"/>
    <lineage>
        <taxon>Bacteria</taxon>
        <taxon>Pseudomonadati</taxon>
        <taxon>Myxococcota</taxon>
        <taxon>Polyangia</taxon>
        <taxon>Polyangiales</taxon>
        <taxon>Polyangiaceae</taxon>
        <taxon>Polyangium</taxon>
    </lineage>
</organism>
<sequence>MPATRRRLFVALAFGFAGAALAYVVLRLIESRWFPEPDPAIVVWSDRSRFVWRALLAAYAGGAAVFGGHALASRSIEAAAVWLVRFTFAAAIALALQGALVP</sequence>
<dbReference type="RefSeq" id="WP_136927125.1">
    <property type="nucleotide sequence ID" value="NZ_SSMQ01000001.1"/>
</dbReference>
<keyword evidence="3" id="KW-1185">Reference proteome</keyword>
<dbReference type="Proteomes" id="UP000309215">
    <property type="component" value="Unassembled WGS sequence"/>
</dbReference>
<keyword evidence="1" id="KW-1133">Transmembrane helix</keyword>
<keyword evidence="1" id="KW-0472">Membrane</keyword>
<keyword evidence="1" id="KW-0812">Transmembrane</keyword>
<dbReference type="AlphaFoldDB" id="A0A4U1JKK4"/>
<comment type="caution">
    <text evidence="2">The sequence shown here is derived from an EMBL/GenBank/DDBJ whole genome shotgun (WGS) entry which is preliminary data.</text>
</comment>
<dbReference type="EMBL" id="SSMQ01000001">
    <property type="protein sequence ID" value="TKD13309.1"/>
    <property type="molecule type" value="Genomic_DNA"/>
</dbReference>
<reference evidence="2 3" key="1">
    <citation type="submission" date="2019-04" db="EMBL/GenBank/DDBJ databases">
        <authorList>
            <person name="Li Y."/>
            <person name="Wang J."/>
        </authorList>
    </citation>
    <scope>NUCLEOTIDE SEQUENCE [LARGE SCALE GENOMIC DNA]</scope>
    <source>
        <strain evidence="2 3">DSM 14668</strain>
    </source>
</reference>
<protein>
    <submittedName>
        <fullName evidence="2">Uncharacterized protein</fullName>
    </submittedName>
</protein>
<accession>A0A4U1JKK4</accession>
<evidence type="ECO:0000313" key="2">
    <source>
        <dbReference type="EMBL" id="TKD13309.1"/>
    </source>
</evidence>